<evidence type="ECO:0000313" key="1">
    <source>
        <dbReference type="EMBL" id="MBX41368.1"/>
    </source>
</evidence>
<protein>
    <submittedName>
        <fullName evidence="1">Uncharacterized protein</fullName>
    </submittedName>
</protein>
<dbReference type="EMBL" id="GGEC01060884">
    <property type="protein sequence ID" value="MBX41368.1"/>
    <property type="molecule type" value="Transcribed_RNA"/>
</dbReference>
<sequence>MGLEGKTLGTSCWIQIYKTTPMFE</sequence>
<name>A0A2P2NFV4_RHIMU</name>
<proteinExistence type="predicted"/>
<reference evidence="1" key="1">
    <citation type="submission" date="2018-02" db="EMBL/GenBank/DDBJ databases">
        <title>Rhizophora mucronata_Transcriptome.</title>
        <authorList>
            <person name="Meera S.P."/>
            <person name="Sreeshan A."/>
            <person name="Augustine A."/>
        </authorList>
    </citation>
    <scope>NUCLEOTIDE SEQUENCE</scope>
    <source>
        <tissue evidence="1">Leaf</tissue>
    </source>
</reference>
<dbReference type="AlphaFoldDB" id="A0A2P2NFV4"/>
<organism evidence="1">
    <name type="scientific">Rhizophora mucronata</name>
    <name type="common">Asiatic mangrove</name>
    <dbReference type="NCBI Taxonomy" id="61149"/>
    <lineage>
        <taxon>Eukaryota</taxon>
        <taxon>Viridiplantae</taxon>
        <taxon>Streptophyta</taxon>
        <taxon>Embryophyta</taxon>
        <taxon>Tracheophyta</taxon>
        <taxon>Spermatophyta</taxon>
        <taxon>Magnoliopsida</taxon>
        <taxon>eudicotyledons</taxon>
        <taxon>Gunneridae</taxon>
        <taxon>Pentapetalae</taxon>
        <taxon>rosids</taxon>
        <taxon>fabids</taxon>
        <taxon>Malpighiales</taxon>
        <taxon>Rhizophoraceae</taxon>
        <taxon>Rhizophora</taxon>
    </lineage>
</organism>
<accession>A0A2P2NFV4</accession>